<name>A0A402D2B7_9BACT</name>
<gene>
    <name evidence="1" type="ORF">CCAX7_20620</name>
</gene>
<dbReference type="InterPro" id="IPR029021">
    <property type="entry name" value="Prot-tyrosine_phosphatase-like"/>
</dbReference>
<dbReference type="PROSITE" id="PS00383">
    <property type="entry name" value="TYR_PHOSPHATASE_1"/>
    <property type="match status" value="1"/>
</dbReference>
<dbReference type="KEGG" id="ccot:CCAX7_20620"/>
<dbReference type="SMART" id="SM00195">
    <property type="entry name" value="DSPc"/>
    <property type="match status" value="1"/>
</dbReference>
<evidence type="ECO:0000313" key="1">
    <source>
        <dbReference type="EMBL" id="BDI30011.1"/>
    </source>
</evidence>
<dbReference type="AlphaFoldDB" id="A0A402D2B7"/>
<dbReference type="SUPFAM" id="SSF52799">
    <property type="entry name" value="(Phosphotyrosine protein) phosphatases II"/>
    <property type="match status" value="1"/>
</dbReference>
<protein>
    <submittedName>
        <fullName evidence="1">Uncharacterized protein</fullName>
    </submittedName>
</protein>
<dbReference type="PROSITE" id="PS50056">
    <property type="entry name" value="TYR_PHOSPHATASE_2"/>
    <property type="match status" value="1"/>
</dbReference>
<dbReference type="InterPro" id="IPR020422">
    <property type="entry name" value="TYR_PHOSPHATASE_DUAL_dom"/>
</dbReference>
<dbReference type="Proteomes" id="UP000287394">
    <property type="component" value="Chromosome"/>
</dbReference>
<dbReference type="PANTHER" id="PTHR47216">
    <property type="match status" value="1"/>
</dbReference>
<keyword evidence="2" id="KW-1185">Reference proteome</keyword>
<dbReference type="RefSeq" id="WP_119323684.1">
    <property type="nucleotide sequence ID" value="NZ_AP025739.1"/>
</dbReference>
<sequence>MKYAVTLAVIGVAQLYVARSAGSGAWLLAWSGLSWILASTAYLPVGPRVFGKRPGGTMAWGSVVLLLPYLLVTWGLWELQKRLTRERSCHEIAPGLWLGRRCSAAELPPGIMLVADLTAEFGEPRDVRAGRAYLCLPTMDAAAPSLPGFRQMVETIAAHPGPVYVHCALGHGRSATVVAAALAACGQAASIDEAIQIVRAARPGIEINAAQHALLEQWSADARPNHRAR</sequence>
<dbReference type="InterPro" id="IPR000340">
    <property type="entry name" value="Dual-sp_phosphatase_cat-dom"/>
</dbReference>
<evidence type="ECO:0000313" key="2">
    <source>
        <dbReference type="Proteomes" id="UP000287394"/>
    </source>
</evidence>
<dbReference type="PROSITE" id="PS50054">
    <property type="entry name" value="TYR_PHOSPHATASE_DUAL"/>
    <property type="match status" value="1"/>
</dbReference>
<dbReference type="InterPro" id="IPR000387">
    <property type="entry name" value="Tyr_Pase_dom"/>
</dbReference>
<proteinExistence type="predicted"/>
<dbReference type="InterPro" id="IPR016130">
    <property type="entry name" value="Tyr_Pase_AS"/>
</dbReference>
<organism evidence="1 2">
    <name type="scientific">Capsulimonas corticalis</name>
    <dbReference type="NCBI Taxonomy" id="2219043"/>
    <lineage>
        <taxon>Bacteria</taxon>
        <taxon>Bacillati</taxon>
        <taxon>Armatimonadota</taxon>
        <taxon>Armatimonadia</taxon>
        <taxon>Capsulimonadales</taxon>
        <taxon>Capsulimonadaceae</taxon>
        <taxon>Capsulimonas</taxon>
    </lineage>
</organism>
<dbReference type="Pfam" id="PF00782">
    <property type="entry name" value="DSPc"/>
    <property type="match status" value="1"/>
</dbReference>
<accession>A0A402D2B7</accession>
<reference evidence="1 2" key="1">
    <citation type="journal article" date="2019" name="Int. J. Syst. Evol. Microbiol.">
        <title>Capsulimonas corticalis gen. nov., sp. nov., an aerobic capsulated bacterium, of a novel bacterial order, Capsulimonadales ord. nov., of the class Armatimonadia of the phylum Armatimonadetes.</title>
        <authorList>
            <person name="Li J."/>
            <person name="Kudo C."/>
            <person name="Tonouchi A."/>
        </authorList>
    </citation>
    <scope>NUCLEOTIDE SEQUENCE [LARGE SCALE GENOMIC DNA]</scope>
    <source>
        <strain evidence="1 2">AX-7</strain>
    </source>
</reference>
<dbReference type="PANTHER" id="PTHR47216:SF4">
    <property type="entry name" value="OS01G0859400 PROTEIN"/>
    <property type="match status" value="1"/>
</dbReference>
<dbReference type="Gene3D" id="3.90.190.10">
    <property type="entry name" value="Protein tyrosine phosphatase superfamily"/>
    <property type="match status" value="1"/>
</dbReference>
<dbReference type="OrthoDB" id="194849at2"/>
<dbReference type="EMBL" id="AP025739">
    <property type="protein sequence ID" value="BDI30011.1"/>
    <property type="molecule type" value="Genomic_DNA"/>
</dbReference>